<proteinExistence type="inferred from homology"/>
<accession>A0A411LIN5</accession>
<comment type="similarity">
    <text evidence="1">Belongs to the peptidase S49 family.</text>
</comment>
<evidence type="ECO:0000256" key="6">
    <source>
        <dbReference type="SAM" id="MobiDB-lite"/>
    </source>
</evidence>
<evidence type="ECO:0000256" key="3">
    <source>
        <dbReference type="ARBA" id="ARBA00022801"/>
    </source>
</evidence>
<dbReference type="SUPFAM" id="SSF52096">
    <property type="entry name" value="ClpP/crotonase"/>
    <property type="match status" value="2"/>
</dbReference>
<organism evidence="9 11">
    <name type="scientific">Sphingomonas paucimobilis</name>
    <name type="common">Pseudomonas paucimobilis</name>
    <dbReference type="NCBI Taxonomy" id="13689"/>
    <lineage>
        <taxon>Bacteria</taxon>
        <taxon>Pseudomonadati</taxon>
        <taxon>Pseudomonadota</taxon>
        <taxon>Alphaproteobacteria</taxon>
        <taxon>Sphingomonadales</taxon>
        <taxon>Sphingomonadaceae</taxon>
        <taxon>Sphingomonas</taxon>
    </lineage>
</organism>
<feature type="transmembrane region" description="Helical" evidence="7">
    <location>
        <begin position="38"/>
        <end position="65"/>
    </location>
</feature>
<dbReference type="GO" id="GO:0006465">
    <property type="term" value="P:signal peptide processing"/>
    <property type="evidence" value="ECO:0007669"/>
    <property type="project" value="InterPro"/>
</dbReference>
<dbReference type="AlphaFoldDB" id="A0A411LIN5"/>
<dbReference type="OrthoDB" id="9764363at2"/>
<dbReference type="InterPro" id="IPR047217">
    <property type="entry name" value="S49_SppA_67K_type_N"/>
</dbReference>
<name>A0A411LIN5_SPHPI</name>
<keyword evidence="2" id="KW-0645">Protease</keyword>
<protein>
    <submittedName>
        <fullName evidence="9">Signal peptide peptidase SppA</fullName>
    </submittedName>
</protein>
<dbReference type="PANTHER" id="PTHR33209:SF1">
    <property type="entry name" value="PEPTIDASE S49 DOMAIN-CONTAINING PROTEIN"/>
    <property type="match status" value="1"/>
</dbReference>
<keyword evidence="7" id="KW-0812">Transmembrane</keyword>
<evidence type="ECO:0000256" key="5">
    <source>
        <dbReference type="PIRSR" id="PIRSR001217-1"/>
    </source>
</evidence>
<dbReference type="InterPro" id="IPR047272">
    <property type="entry name" value="S49_SppA_C"/>
</dbReference>
<reference evidence="10 12" key="2">
    <citation type="submission" date="2020-12" db="EMBL/GenBank/DDBJ databases">
        <title>FDA dAtabase for Regulatory Grade micrObial Sequences (FDA-ARGOS): Supporting development and validation of Infectious Disease Dx tests.</title>
        <authorList>
            <person name="Sproer C."/>
            <person name="Gronow S."/>
            <person name="Severitt S."/>
            <person name="Schroder I."/>
            <person name="Tallon L."/>
            <person name="Sadzewicz L."/>
            <person name="Zhao X."/>
            <person name="Boylan J."/>
            <person name="Ott S."/>
            <person name="Bowen H."/>
            <person name="Vavikolanu K."/>
            <person name="Mehta A."/>
            <person name="Aluvathingal J."/>
            <person name="Nadendla S."/>
            <person name="Lowell S."/>
            <person name="Myers T."/>
            <person name="Yan Y."/>
            <person name="Sichtig H."/>
        </authorList>
    </citation>
    <scope>NUCLEOTIDE SEQUENCE [LARGE SCALE GENOMIC DNA]</scope>
    <source>
        <strain evidence="10 12">FDAARGOS_881</strain>
    </source>
</reference>
<feature type="active site" description="Nucleophile" evidence="5">
    <location>
        <position position="424"/>
    </location>
</feature>
<dbReference type="NCBIfam" id="TIGR00705">
    <property type="entry name" value="SppA_67K"/>
    <property type="match status" value="1"/>
</dbReference>
<evidence type="ECO:0000256" key="1">
    <source>
        <dbReference type="ARBA" id="ARBA00008683"/>
    </source>
</evidence>
<evidence type="ECO:0000256" key="7">
    <source>
        <dbReference type="SAM" id="Phobius"/>
    </source>
</evidence>
<sequence length="654" mass="69330">MTDARADALPPASPLDQDFSRPGRKPGRRSGWRLVRGAWRLLVGIKDLLVLVAMLLFFGLIFAALNARPGTKAISDGALLLKLDGPVVEQPETVAPFAMLSGRGSPRQFRLRDVVRAIDAARDDARVKVLVLDLDAFGGAYPAAIQEMGDALARFRKGGKPVLTYATAYTDGAYRLAAHASEIWVNPLGGTLFMGPGGNQLYYKGLIDKLGVTAHVYRVGKFKSFVEPYIRTDQSPDARAASQALYGTLFAQWRESVAKARPKAQIDGFLTQPDRAVLAANGNIAEANLKAGLVDRLGDRMAFGKRVAEIAGVENGKPAGSFRTIGYDAWVRANPLPSKGDAIGVLTIAGNIVDGDAGPGTAAGDTISKALLDGLAKKKLKALVVRVDSPGGSVLASEQIRQAILEAKRQKLPVVVSMGGLAASGGYWVSTPADIIFAEPGTITGSIGIFGLIPSFENTLAKIGVTTDGVKTTPLTGQPDVLGGFTPMLDTILQAGIENGYRQFLTRVAQSRHMTPEKVDTIAQGRVWDGGTARQIGLIDRFGNLSDAVAEAARRAKLDPANIHAEYLEKKPGFAAELIQGFEDDDDSTQDGSDVFAIAAAERRAVAARALGDVQRLVRSGSVQARCLECGALGPMATASDQRLLNLLIARLGL</sequence>
<evidence type="ECO:0000313" key="11">
    <source>
        <dbReference type="Proteomes" id="UP000550136"/>
    </source>
</evidence>
<evidence type="ECO:0000313" key="12">
    <source>
        <dbReference type="Proteomes" id="UP000594836"/>
    </source>
</evidence>
<feature type="domain" description="Peptidase S49" evidence="8">
    <location>
        <begin position="407"/>
        <end position="558"/>
    </location>
</feature>
<dbReference type="PANTHER" id="PTHR33209">
    <property type="entry name" value="PROTEASE 4"/>
    <property type="match status" value="1"/>
</dbReference>
<evidence type="ECO:0000259" key="8">
    <source>
        <dbReference type="Pfam" id="PF01343"/>
    </source>
</evidence>
<dbReference type="CDD" id="cd07023">
    <property type="entry name" value="S49_Sppa_N_C"/>
    <property type="match status" value="1"/>
</dbReference>
<evidence type="ECO:0000313" key="9">
    <source>
        <dbReference type="EMBL" id="NNG57081.1"/>
    </source>
</evidence>
<dbReference type="EMBL" id="JABEOU010000021">
    <property type="protein sequence ID" value="NNG57081.1"/>
    <property type="molecule type" value="Genomic_DNA"/>
</dbReference>
<feature type="domain" description="Peptidase S49" evidence="8">
    <location>
        <begin position="155"/>
        <end position="312"/>
    </location>
</feature>
<dbReference type="InterPro" id="IPR029045">
    <property type="entry name" value="ClpP/crotonase-like_dom_sf"/>
</dbReference>
<dbReference type="Gene3D" id="6.20.330.10">
    <property type="match status" value="1"/>
</dbReference>
<feature type="active site" description="Proton donor/acceptor" evidence="5">
    <location>
        <position position="223"/>
    </location>
</feature>
<dbReference type="Proteomes" id="UP000594836">
    <property type="component" value="Chromosome"/>
</dbReference>
<dbReference type="EMBL" id="CP065713">
    <property type="protein sequence ID" value="QPT08788.1"/>
    <property type="molecule type" value="Genomic_DNA"/>
</dbReference>
<reference evidence="9 11" key="1">
    <citation type="submission" date="2020-05" db="EMBL/GenBank/DDBJ databases">
        <title>Draft Genome Sequences of Sphingomonas sp. Isolated from the International Space Station.</title>
        <authorList>
            <person name="Bijlani S."/>
            <person name="Singh N.K."/>
            <person name="Mason C.E."/>
            <person name="Wang C.C."/>
            <person name="Venkateswaran K."/>
        </authorList>
    </citation>
    <scope>NUCLEOTIDE SEQUENCE [LARGE SCALE GENOMIC DNA]</scope>
    <source>
        <strain evidence="9 11">FKI-L5-BR-P1</strain>
    </source>
</reference>
<keyword evidence="4" id="KW-0720">Serine protease</keyword>
<keyword evidence="3" id="KW-0378">Hydrolase</keyword>
<dbReference type="InterPro" id="IPR004634">
    <property type="entry name" value="Pept_S49_pIV"/>
</dbReference>
<dbReference type="CDD" id="cd07018">
    <property type="entry name" value="S49_SppA_67K_type"/>
    <property type="match status" value="1"/>
</dbReference>
<dbReference type="InterPro" id="IPR002142">
    <property type="entry name" value="Peptidase_S49"/>
</dbReference>
<dbReference type="RefSeq" id="WP_082052386.1">
    <property type="nucleotide sequence ID" value="NZ_AP023323.1"/>
</dbReference>
<evidence type="ECO:0000256" key="4">
    <source>
        <dbReference type="ARBA" id="ARBA00022825"/>
    </source>
</evidence>
<dbReference type="GO" id="GO:0008236">
    <property type="term" value="F:serine-type peptidase activity"/>
    <property type="evidence" value="ECO:0007669"/>
    <property type="project" value="UniProtKB-KW"/>
</dbReference>
<keyword evidence="7" id="KW-1133">Transmembrane helix</keyword>
<dbReference type="Proteomes" id="UP000550136">
    <property type="component" value="Unassembled WGS sequence"/>
</dbReference>
<dbReference type="PIRSF" id="PIRSF001217">
    <property type="entry name" value="Protease_4_SppA"/>
    <property type="match status" value="1"/>
</dbReference>
<keyword evidence="7" id="KW-0472">Membrane</keyword>
<dbReference type="Gene3D" id="3.90.226.10">
    <property type="entry name" value="2-enoyl-CoA Hydratase, Chain A, domain 1"/>
    <property type="match status" value="3"/>
</dbReference>
<dbReference type="GO" id="GO:0016020">
    <property type="term" value="C:membrane"/>
    <property type="evidence" value="ECO:0007669"/>
    <property type="project" value="InterPro"/>
</dbReference>
<gene>
    <name evidence="9" type="primary">sppA</name>
    <name evidence="9" type="ORF">HKX06_06780</name>
    <name evidence="10" type="ORF">I6G38_00065</name>
</gene>
<dbReference type="Pfam" id="PF01343">
    <property type="entry name" value="Peptidase_S49"/>
    <property type="match status" value="2"/>
</dbReference>
<feature type="region of interest" description="Disordered" evidence="6">
    <location>
        <begin position="1"/>
        <end position="29"/>
    </location>
</feature>
<evidence type="ECO:0000313" key="10">
    <source>
        <dbReference type="EMBL" id="QPT08788.1"/>
    </source>
</evidence>
<evidence type="ECO:0000256" key="2">
    <source>
        <dbReference type="ARBA" id="ARBA00022670"/>
    </source>
</evidence>